<dbReference type="NCBIfam" id="NF005546">
    <property type="entry name" value="PRK07208.1-2"/>
    <property type="match status" value="1"/>
</dbReference>
<dbReference type="PANTHER" id="PTHR21197:SF0">
    <property type="entry name" value="UDP-GALACTOPYRANOSE MUTASE"/>
    <property type="match status" value="1"/>
</dbReference>
<dbReference type="Pfam" id="PF01593">
    <property type="entry name" value="Amino_oxidase"/>
    <property type="match status" value="1"/>
</dbReference>
<keyword evidence="3" id="KW-1185">Reference proteome</keyword>
<dbReference type="GO" id="GO:0005829">
    <property type="term" value="C:cytosol"/>
    <property type="evidence" value="ECO:0007669"/>
    <property type="project" value="TreeGrafter"/>
</dbReference>
<dbReference type="AlphaFoldDB" id="A0A259TWF5"/>
<dbReference type="GO" id="GO:0008767">
    <property type="term" value="F:UDP-galactopyranose mutase activity"/>
    <property type="evidence" value="ECO:0007669"/>
    <property type="project" value="TreeGrafter"/>
</dbReference>
<dbReference type="EMBL" id="MQWB01000001">
    <property type="protein sequence ID" value="OZC02051.1"/>
    <property type="molecule type" value="Genomic_DNA"/>
</dbReference>
<dbReference type="InterPro" id="IPR002937">
    <property type="entry name" value="Amino_oxidase"/>
</dbReference>
<gene>
    <name evidence="2" type="ORF">BSZ36_03070</name>
</gene>
<dbReference type="InParanoid" id="A0A259TWF5"/>
<reference evidence="2 3" key="1">
    <citation type="submission" date="2016-11" db="EMBL/GenBank/DDBJ databases">
        <title>Study of marine rhodopsin-containing bacteria.</title>
        <authorList>
            <person name="Yoshizawa S."/>
            <person name="Kumagai Y."/>
            <person name="Kogure K."/>
        </authorList>
    </citation>
    <scope>NUCLEOTIDE SEQUENCE [LARGE SCALE GENOMIC DNA]</scope>
    <source>
        <strain evidence="2 3">SG-29</strain>
    </source>
</reference>
<dbReference type="Proteomes" id="UP000216446">
    <property type="component" value="Unassembled WGS sequence"/>
</dbReference>
<proteinExistence type="predicted"/>
<dbReference type="GO" id="GO:0016491">
    <property type="term" value="F:oxidoreductase activity"/>
    <property type="evidence" value="ECO:0007669"/>
    <property type="project" value="InterPro"/>
</dbReference>
<dbReference type="SUPFAM" id="SSF51971">
    <property type="entry name" value="Nucleotide-binding domain"/>
    <property type="match status" value="1"/>
</dbReference>
<evidence type="ECO:0000313" key="2">
    <source>
        <dbReference type="EMBL" id="OZC02051.1"/>
    </source>
</evidence>
<dbReference type="OrthoDB" id="9769600at2"/>
<evidence type="ECO:0000313" key="3">
    <source>
        <dbReference type="Proteomes" id="UP000216446"/>
    </source>
</evidence>
<organism evidence="2 3">
    <name type="scientific">Rubricoccus marinus</name>
    <dbReference type="NCBI Taxonomy" id="716817"/>
    <lineage>
        <taxon>Bacteria</taxon>
        <taxon>Pseudomonadati</taxon>
        <taxon>Rhodothermota</taxon>
        <taxon>Rhodothermia</taxon>
        <taxon>Rhodothermales</taxon>
        <taxon>Rubricoccaceae</taxon>
        <taxon>Rubricoccus</taxon>
    </lineage>
</organism>
<name>A0A259TWF5_9BACT</name>
<dbReference type="Gene3D" id="3.50.50.60">
    <property type="entry name" value="FAD/NAD(P)-binding domain"/>
    <property type="match status" value="1"/>
</dbReference>
<dbReference type="RefSeq" id="WP_094545888.1">
    <property type="nucleotide sequence ID" value="NZ_MQWB01000001.1"/>
</dbReference>
<sequence>MSQPKTAVVIGAGPAGLTAALELSRRTDLKVVVLEATDAIGGISQTVVHEGNRIDIGGHRFFSKSDRVMHWWLDVLPPEASGVADIAYQGKSREIALESAGPLAPEVPAMMLRPRLSRIVHGGHFFDYPISLSPATLRKLGVRRTARIGGSYVRQRLRRKRPVVTLEDFFIDRFGHELYATFFRDYTEKVWGVPCDEIPAEWGAQRVKGLSVTTAILHFLRNIVGRDKTAGQKGTETSLIERFLYPRRGPGEMWEEVARQVENAGGEIRFNTRVDELGLEDGRITRVSATAQEASGGERVTFEEPALVVSTMPLRTLVSCVDGPVAPEAREVAEGLVYRDFLIVGLLMDRLAGATPQDPDWLEDNWIYIQEPGVRVGRLQVFNNWSPYMVADPTKAWVGAEYFVNEGDDLWRMSDADLETFASGELADIGLAARGDVHGSVVVRMPKAYPAYFGTYDRIGELQAWLDGIENLAPVGRNGMHRYNNQDHSMLTAMTVVDQWVAGARDPAAVWQINAEEDYHEEK</sequence>
<accession>A0A259TWF5</accession>
<comment type="caution">
    <text evidence="2">The sequence shown here is derived from an EMBL/GenBank/DDBJ whole genome shotgun (WGS) entry which is preliminary data.</text>
</comment>
<dbReference type="InterPro" id="IPR036188">
    <property type="entry name" value="FAD/NAD-bd_sf"/>
</dbReference>
<protein>
    <recommendedName>
        <fullName evidence="1">Amine oxidase domain-containing protein</fullName>
    </recommendedName>
</protein>
<dbReference type="PANTHER" id="PTHR21197">
    <property type="entry name" value="UDP-GALACTOPYRANOSE MUTASE"/>
    <property type="match status" value="1"/>
</dbReference>
<dbReference type="GO" id="GO:0050660">
    <property type="term" value="F:flavin adenine dinucleotide binding"/>
    <property type="evidence" value="ECO:0007669"/>
    <property type="project" value="TreeGrafter"/>
</dbReference>
<evidence type="ECO:0000259" key="1">
    <source>
        <dbReference type="Pfam" id="PF01593"/>
    </source>
</evidence>
<dbReference type="NCBIfam" id="NF005548">
    <property type="entry name" value="PRK07208.1-4"/>
    <property type="match status" value="1"/>
</dbReference>
<dbReference type="PRINTS" id="PR00419">
    <property type="entry name" value="ADXRDTASE"/>
</dbReference>
<feature type="domain" description="Amine oxidase" evidence="1">
    <location>
        <begin position="15"/>
        <end position="356"/>
    </location>
</feature>